<accession>A0A1F5G1U5</accession>
<protein>
    <recommendedName>
        <fullName evidence="2">DUF4352 domain-containing protein</fullName>
    </recommendedName>
</protein>
<keyword evidence="1" id="KW-0732">Signal</keyword>
<dbReference type="EMBL" id="MFBA01000013">
    <property type="protein sequence ID" value="OGD85819.1"/>
    <property type="molecule type" value="Genomic_DNA"/>
</dbReference>
<dbReference type="AlphaFoldDB" id="A0A1F5G1U5"/>
<name>A0A1F5G1U5_9BACT</name>
<dbReference type="Gene3D" id="2.60.40.1240">
    <property type="match status" value="1"/>
</dbReference>
<reference evidence="3 4" key="1">
    <citation type="journal article" date="2016" name="Nat. Commun.">
        <title>Thousands of microbial genomes shed light on interconnected biogeochemical processes in an aquifer system.</title>
        <authorList>
            <person name="Anantharaman K."/>
            <person name="Brown C.T."/>
            <person name="Hug L.A."/>
            <person name="Sharon I."/>
            <person name="Castelle C.J."/>
            <person name="Probst A.J."/>
            <person name="Thomas B.C."/>
            <person name="Singh A."/>
            <person name="Wilkins M.J."/>
            <person name="Karaoz U."/>
            <person name="Brodie E.L."/>
            <person name="Williams K.H."/>
            <person name="Hubbard S.S."/>
            <person name="Banfield J.F."/>
        </authorList>
    </citation>
    <scope>NUCLEOTIDE SEQUENCE [LARGE SCALE GENOMIC DNA]</scope>
</reference>
<proteinExistence type="predicted"/>
<dbReference type="InterPro" id="IPR021330">
    <property type="entry name" value="DUF2939"/>
</dbReference>
<evidence type="ECO:0000259" key="2">
    <source>
        <dbReference type="Pfam" id="PF11611"/>
    </source>
</evidence>
<sequence length="328" mass="37351">MKRKIFILIGAVFFILIALSLYFRTTPQYSLYQIRQAYKTRDLVLAKQYVDVDNLSDQLAEETAKIIRDEVNKPSTSQDEWEKLGEEWGKSLVESFIPSLQQQVKDEFKKSFTEGVEGKSEPNKNFPNFKPLGWRDLFPGGRVKIQKAGAIRLVTLPNQEGDSLTFRMRHEDGKWVIVAWENFGEVAKELAKEDSGKDETTAKNTKFGERVDIGHGWFLTVSIPEQYDPQSYFDRAGQGKKFITVEVIYENTGGIESTYDASNFELKDSNNHRYKREYSGREPMLDSGVLPSGQKAKGYITYEIPDNEQATEVIYSSAGGGTVIFINE</sequence>
<evidence type="ECO:0000313" key="4">
    <source>
        <dbReference type="Proteomes" id="UP000177069"/>
    </source>
</evidence>
<gene>
    <name evidence="3" type="ORF">A2696_02745</name>
</gene>
<dbReference type="InterPro" id="IPR029051">
    <property type="entry name" value="DUF4352"/>
</dbReference>
<evidence type="ECO:0000256" key="1">
    <source>
        <dbReference type="ARBA" id="ARBA00022729"/>
    </source>
</evidence>
<dbReference type="Proteomes" id="UP000177069">
    <property type="component" value="Unassembled WGS sequence"/>
</dbReference>
<evidence type="ECO:0000313" key="3">
    <source>
        <dbReference type="EMBL" id="OGD85819.1"/>
    </source>
</evidence>
<dbReference type="InterPro" id="IPR029050">
    <property type="entry name" value="Immunoprotect_excell_Ig-like"/>
</dbReference>
<dbReference type="Pfam" id="PF11611">
    <property type="entry name" value="DUF4352"/>
    <property type="match status" value="1"/>
</dbReference>
<organism evidence="3 4">
    <name type="scientific">Candidatus Curtissbacteria bacterium RIFCSPHIGHO2_01_FULL_41_13</name>
    <dbReference type="NCBI Taxonomy" id="1797745"/>
    <lineage>
        <taxon>Bacteria</taxon>
        <taxon>Candidatus Curtissiibacteriota</taxon>
    </lineage>
</organism>
<dbReference type="Pfam" id="PF11159">
    <property type="entry name" value="DUF2939"/>
    <property type="match status" value="1"/>
</dbReference>
<feature type="domain" description="DUF4352" evidence="2">
    <location>
        <begin position="208"/>
        <end position="318"/>
    </location>
</feature>
<comment type="caution">
    <text evidence="3">The sequence shown here is derived from an EMBL/GenBank/DDBJ whole genome shotgun (WGS) entry which is preliminary data.</text>
</comment>